<evidence type="ECO:0000256" key="1">
    <source>
        <dbReference type="SAM" id="Phobius"/>
    </source>
</evidence>
<proteinExistence type="predicted"/>
<dbReference type="EMBL" id="KZ370639">
    <property type="protein sequence ID" value="PIO58364.1"/>
    <property type="molecule type" value="Genomic_DNA"/>
</dbReference>
<evidence type="ECO:0000313" key="4">
    <source>
        <dbReference type="EMBL" id="PIO58364.1"/>
    </source>
</evidence>
<dbReference type="OrthoDB" id="5825988at2759"/>
<dbReference type="Proteomes" id="UP000230423">
    <property type="component" value="Unassembled WGS sequence"/>
</dbReference>
<gene>
    <name evidence="4" type="ORF">TELCIR_20203</name>
</gene>
<dbReference type="Gene3D" id="2.60.98.50">
    <property type="match status" value="1"/>
</dbReference>
<dbReference type="Pfam" id="PF18701">
    <property type="entry name" value="DUF5641"/>
    <property type="match status" value="1"/>
</dbReference>
<accession>A0A2G9TK67</accession>
<reference evidence="4 5" key="1">
    <citation type="submission" date="2015-09" db="EMBL/GenBank/DDBJ databases">
        <title>Draft genome of the parasitic nematode Teladorsagia circumcincta isolate WARC Sus (inbred).</title>
        <authorList>
            <person name="Mitreva M."/>
        </authorList>
    </citation>
    <scope>NUCLEOTIDE SEQUENCE [LARGE SCALE GENOMIC DNA]</scope>
    <source>
        <strain evidence="4 5">S</strain>
    </source>
</reference>
<name>A0A2G9TK67_TELCI</name>
<dbReference type="AlphaFoldDB" id="A0A2G9TK67"/>
<evidence type="ECO:0000259" key="2">
    <source>
        <dbReference type="Pfam" id="PF07245"/>
    </source>
</evidence>
<keyword evidence="1" id="KW-0472">Membrane</keyword>
<dbReference type="InterPro" id="IPR040676">
    <property type="entry name" value="DUF5641"/>
</dbReference>
<keyword evidence="1" id="KW-0812">Transmembrane</keyword>
<evidence type="ECO:0008006" key="6">
    <source>
        <dbReference type="Google" id="ProtNLM"/>
    </source>
</evidence>
<keyword evidence="1" id="KW-1133">Transmembrane helix</keyword>
<feature type="domain" description="Phlebovirus glycoprotein G2 fusion" evidence="2">
    <location>
        <begin position="361"/>
        <end position="676"/>
    </location>
</feature>
<keyword evidence="5" id="KW-1185">Reference proteome</keyword>
<evidence type="ECO:0000259" key="3">
    <source>
        <dbReference type="Pfam" id="PF18701"/>
    </source>
</evidence>
<feature type="transmembrane region" description="Helical" evidence="1">
    <location>
        <begin position="819"/>
        <end position="842"/>
    </location>
</feature>
<protein>
    <recommendedName>
        <fullName evidence="6">Phlebovirus glycoprotein G2 fusion domain-containing protein</fullName>
    </recommendedName>
</protein>
<sequence length="846" mass="94026">MTRKFWTIWKNEYLMELRDRHKVIGKRTRSSDQHPCIGDVVLLDDDSPQPRGQWPMAVIIDLIRSRDGEIRSALLQNSTGRNVQRPINRLIPLEIQSSAQSSEDRIYEPSTIQERTTARRKTSFNLAKKDVAIRLQPPRAAKNQTSYNEARSGSKSFSNFSSTPLFMIAMCALSLFNSGSAATISCSSKGATINRTHLAKAELCINYRECKIIPEGDNVTEVALPFKYIVNQHTIQWRMIVDSKQYTETIVCPAGDVCQKISCIMCTEFFGNPHCAPRMAIGIFALCLAAILTPLSLLCYMTCQLTLFKRGWIRIRGILKQSKQQKKESLPMTKLSALPTSSKLIVFSVVMAHLLPNGQSCQYTHTLNANNTVCSRSSYQTDCREVQESTITLSENRPQACFRLRNGNQTIGSMEVQLHHVFLTCNPVVLFYTRDVNIITESVKRCDLAGSCTSRKCTHISSRTEIPELRDTYEYPGIARCTTSCGGLGCGCLLPMPGCLYSRSYAKPKNGKIYRVFHCPTWQESALITFTYTGTQGAKASDMITIGTQTTHVMKDANITLEFITMPAIPLLGTIFVGTVDLNHSEIAAIEEEDFLSLRCATMKSASNISECYVEDRCSCSSSETEAKCDCRNLNISSKMTSTESRLPLSSSVLHLQDNHGRVFGAVHSAVVDLTISTSAVYQADSMIDNENCEITASPLHGCYNCLQGAEVTFSCYSYRPITIEVECQKKIFSATCNSSTARTTAKIHGTVSRYKESCLVKCGSKAHNIIITGILAFHTHWRTPHGQPMIEHANYVNMFNYPDLGHLLDVAMEHWKSAVLAVIAVAVCVAVTVLTVPKLIARLLC</sequence>
<dbReference type="PANTHER" id="PTHR47331">
    <property type="entry name" value="PHD-TYPE DOMAIN-CONTAINING PROTEIN"/>
    <property type="match status" value="1"/>
</dbReference>
<feature type="transmembrane region" description="Helical" evidence="1">
    <location>
        <begin position="279"/>
        <end position="300"/>
    </location>
</feature>
<organism evidence="4 5">
    <name type="scientific">Teladorsagia circumcincta</name>
    <name type="common">Brown stomach worm</name>
    <name type="synonym">Ostertagia circumcincta</name>
    <dbReference type="NCBI Taxonomy" id="45464"/>
    <lineage>
        <taxon>Eukaryota</taxon>
        <taxon>Metazoa</taxon>
        <taxon>Ecdysozoa</taxon>
        <taxon>Nematoda</taxon>
        <taxon>Chromadorea</taxon>
        <taxon>Rhabditida</taxon>
        <taxon>Rhabditina</taxon>
        <taxon>Rhabditomorpha</taxon>
        <taxon>Strongyloidea</taxon>
        <taxon>Trichostrongylidae</taxon>
        <taxon>Teladorsagia</taxon>
    </lineage>
</organism>
<feature type="domain" description="DUF5641" evidence="3">
    <location>
        <begin position="1"/>
        <end position="93"/>
    </location>
</feature>
<evidence type="ECO:0000313" key="5">
    <source>
        <dbReference type="Proteomes" id="UP000230423"/>
    </source>
</evidence>
<dbReference type="InterPro" id="IPR009878">
    <property type="entry name" value="Phlebovirus_G2_fusion"/>
</dbReference>
<dbReference type="Gene3D" id="2.60.40.3770">
    <property type="match status" value="1"/>
</dbReference>
<dbReference type="Pfam" id="PF07245">
    <property type="entry name" value="Phlebovirus_G2"/>
    <property type="match status" value="1"/>
</dbReference>